<evidence type="ECO:0000313" key="3">
    <source>
        <dbReference type="Proteomes" id="UP000324800"/>
    </source>
</evidence>
<comment type="caution">
    <text evidence="2">The sequence shown here is derived from an EMBL/GenBank/DDBJ whole genome shotgun (WGS) entry which is preliminary data.</text>
</comment>
<accession>A0A5J4VVJ4</accession>
<organism evidence="2 3">
    <name type="scientific">Streblomastix strix</name>
    <dbReference type="NCBI Taxonomy" id="222440"/>
    <lineage>
        <taxon>Eukaryota</taxon>
        <taxon>Metamonada</taxon>
        <taxon>Preaxostyla</taxon>
        <taxon>Oxymonadida</taxon>
        <taxon>Streblomastigidae</taxon>
        <taxon>Streblomastix</taxon>
    </lineage>
</organism>
<sequence length="168" mass="19246">MHLFWSENWEQADQRYIGILLERLVKIFGVKNATTNSIIHASSTELTAQSFDGRTINVFTHHSSDSKMNKEFYIFPENRGQDSMASPLVNIHGEQQFSPQETLASPLSLPIILTQPIVESESPNDHKSAKRQKSQMWKDDQDLEPQEEYQDSSMTKDFDRATTAEAQQ</sequence>
<reference evidence="2 3" key="1">
    <citation type="submission" date="2019-03" db="EMBL/GenBank/DDBJ databases">
        <title>Single cell metagenomics reveals metabolic interactions within the superorganism composed of flagellate Streblomastix strix and complex community of Bacteroidetes bacteria on its surface.</title>
        <authorList>
            <person name="Treitli S.C."/>
            <person name="Kolisko M."/>
            <person name="Husnik F."/>
            <person name="Keeling P."/>
            <person name="Hampl V."/>
        </authorList>
    </citation>
    <scope>NUCLEOTIDE SEQUENCE [LARGE SCALE GENOMIC DNA]</scope>
    <source>
        <strain evidence="2">ST1C</strain>
    </source>
</reference>
<feature type="compositionally biased region" description="Acidic residues" evidence="1">
    <location>
        <begin position="141"/>
        <end position="150"/>
    </location>
</feature>
<name>A0A5J4VVJ4_9EUKA</name>
<feature type="region of interest" description="Disordered" evidence="1">
    <location>
        <begin position="116"/>
        <end position="168"/>
    </location>
</feature>
<dbReference type="Proteomes" id="UP000324800">
    <property type="component" value="Unassembled WGS sequence"/>
</dbReference>
<gene>
    <name evidence="2" type="ORF">EZS28_017767</name>
</gene>
<proteinExistence type="predicted"/>
<evidence type="ECO:0000313" key="2">
    <source>
        <dbReference type="EMBL" id="KAA6386704.1"/>
    </source>
</evidence>
<protein>
    <submittedName>
        <fullName evidence="2">Uncharacterized protein</fullName>
    </submittedName>
</protein>
<dbReference type="EMBL" id="SNRW01004685">
    <property type="protein sequence ID" value="KAA6386704.1"/>
    <property type="molecule type" value="Genomic_DNA"/>
</dbReference>
<dbReference type="AlphaFoldDB" id="A0A5J4VVJ4"/>
<evidence type="ECO:0000256" key="1">
    <source>
        <dbReference type="SAM" id="MobiDB-lite"/>
    </source>
</evidence>